<dbReference type="EMBL" id="CAWVOK010000011">
    <property type="protein sequence ID" value="CAK8162612.1"/>
    <property type="molecule type" value="Genomic_DNA"/>
</dbReference>
<dbReference type="NCBIfam" id="NF003818">
    <property type="entry name" value="PRK05409.1"/>
    <property type="match status" value="1"/>
</dbReference>
<dbReference type="Proteomes" id="UP001314181">
    <property type="component" value="Unassembled WGS sequence"/>
</dbReference>
<name>A0ABP0ETM0_9RICK</name>
<dbReference type="Gene3D" id="3.20.20.150">
    <property type="entry name" value="Divalent-metal-dependent TIM barrel enzymes"/>
    <property type="match status" value="1"/>
</dbReference>
<dbReference type="Pfam" id="PF05114">
    <property type="entry name" value="MbnB_TglH_ChrH"/>
    <property type="match status" value="1"/>
</dbReference>
<dbReference type="PANTHER" id="PTHR42194">
    <property type="entry name" value="UPF0276 PROTEIN HI_1600"/>
    <property type="match status" value="1"/>
</dbReference>
<evidence type="ECO:0000313" key="2">
    <source>
        <dbReference type="Proteomes" id="UP001314181"/>
    </source>
</evidence>
<sequence length="274" mass="31132">MGIGLKREHYEEVAILSEKVDFLEVHAENFMVSGGKLLDFLLKVRSVIDISLHCVAISLGSAFGIDVEYLHNLKNLINVLNPFLVSDHLSWSKTNQHYLPDLIPVPYNKESLDLFCRNVDYVQNFLNIDILIENPSSYLQYKSSNYSESFFLNKIANKTGAGILLDINNLFVSCFNHGWDINCYLQELDFKYIKQIHLAGHSNVKLPSGNILKIDTHNAAISGEVWNIYDKFLALSNELCPPTLIEWDANVPSVEILLKEAQKVHEHVALQICK</sequence>
<organism evidence="1 2">
    <name type="scientific">Candidatus Xenohaliotis californiensis</name>
    <dbReference type="NCBI Taxonomy" id="84677"/>
    <lineage>
        <taxon>Bacteria</taxon>
        <taxon>Pseudomonadati</taxon>
        <taxon>Pseudomonadota</taxon>
        <taxon>Alphaproteobacteria</taxon>
        <taxon>Rickettsiales</taxon>
        <taxon>Anaplasmataceae</taxon>
        <taxon>Candidatus Xenohaliotis</taxon>
    </lineage>
</organism>
<comment type="caution">
    <text evidence="1">The sequence shown here is derived from an EMBL/GenBank/DDBJ whole genome shotgun (WGS) entry which is preliminary data.</text>
</comment>
<proteinExistence type="predicted"/>
<protein>
    <submittedName>
        <fullName evidence="1">Protein of uncharacterized function (DUF692)</fullName>
    </submittedName>
</protein>
<dbReference type="RefSeq" id="WP_338363705.1">
    <property type="nucleotide sequence ID" value="NZ_CAWVOK010000011.1"/>
</dbReference>
<reference evidence="1 2" key="1">
    <citation type="submission" date="2024-01" db="EMBL/GenBank/DDBJ databases">
        <authorList>
            <person name="Kunselman E."/>
        </authorList>
    </citation>
    <scope>NUCLEOTIDE SEQUENCE [LARGE SCALE GENOMIC DNA]</scope>
    <source>
        <strain evidence="1">2 abalone samples</strain>
    </source>
</reference>
<accession>A0ABP0ETM0</accession>
<evidence type="ECO:0000313" key="1">
    <source>
        <dbReference type="EMBL" id="CAK8162612.1"/>
    </source>
</evidence>
<gene>
    <name evidence="1" type="ORF">CAXC1_10020</name>
</gene>
<dbReference type="PANTHER" id="PTHR42194:SF1">
    <property type="entry name" value="UPF0276 PROTEIN HI_1600"/>
    <property type="match status" value="1"/>
</dbReference>
<keyword evidence="2" id="KW-1185">Reference proteome</keyword>
<dbReference type="InterPro" id="IPR007801">
    <property type="entry name" value="MbnB/TglH/ChrH"/>
</dbReference>